<evidence type="ECO:0000256" key="16">
    <source>
        <dbReference type="RuleBase" id="RU003297"/>
    </source>
</evidence>
<evidence type="ECO:0000256" key="5">
    <source>
        <dbReference type="ARBA" id="ARBA00022448"/>
    </source>
</evidence>
<feature type="transmembrane region" description="Helical" evidence="16">
    <location>
        <begin position="111"/>
        <end position="133"/>
    </location>
</feature>
<reference evidence="19" key="1">
    <citation type="journal article" date="2015" name="J. Nat. Hist.">
        <title>Molecular phylogeny of Acanthochitonina (Mollusca: Polyplacophora: Chitonida): three new mitochondrial genomes, rearranged gene orders and systematics.</title>
        <authorList>
            <person name="Irisarri I."/>
            <person name="Eernisse D.J."/>
            <person name="Zardoya R."/>
        </authorList>
    </citation>
    <scope>NUCLEOTIDE SEQUENCE</scope>
</reference>
<dbReference type="AlphaFoldDB" id="A0A0E3DEF5"/>
<feature type="domain" description="NADH:quinone oxidoreductase/Mrp antiporter transmembrane" evidence="17">
    <location>
        <begin position="108"/>
        <end position="394"/>
    </location>
</feature>
<keyword evidence="8" id="KW-1278">Translocase</keyword>
<evidence type="ECO:0000256" key="6">
    <source>
        <dbReference type="ARBA" id="ARBA00022660"/>
    </source>
</evidence>
<dbReference type="GO" id="GO:0003954">
    <property type="term" value="F:NADH dehydrogenase activity"/>
    <property type="evidence" value="ECO:0007669"/>
    <property type="project" value="TreeGrafter"/>
</dbReference>
<evidence type="ECO:0000256" key="12">
    <source>
        <dbReference type="ARBA" id="ARBA00023075"/>
    </source>
</evidence>
<feature type="transmembrane region" description="Helical" evidence="16">
    <location>
        <begin position="279"/>
        <end position="299"/>
    </location>
</feature>
<dbReference type="InterPro" id="IPR003918">
    <property type="entry name" value="NADH_UbQ_OxRdtase"/>
</dbReference>
<keyword evidence="5 16" id="KW-0813">Transport</keyword>
<feature type="transmembrane region" description="Helical" evidence="16">
    <location>
        <begin position="305"/>
        <end position="324"/>
    </location>
</feature>
<dbReference type="Pfam" id="PF00361">
    <property type="entry name" value="Proton_antipo_M"/>
    <property type="match status" value="1"/>
</dbReference>
<dbReference type="EC" id="7.1.1.2" evidence="3 16"/>
<dbReference type="GO" id="GO:0015990">
    <property type="term" value="P:electron transport coupled proton transport"/>
    <property type="evidence" value="ECO:0007669"/>
    <property type="project" value="TreeGrafter"/>
</dbReference>
<feature type="transmembrane region" description="Helical" evidence="16">
    <location>
        <begin position="415"/>
        <end position="436"/>
    </location>
</feature>
<dbReference type="GO" id="GO:0042773">
    <property type="term" value="P:ATP synthesis coupled electron transport"/>
    <property type="evidence" value="ECO:0007669"/>
    <property type="project" value="InterPro"/>
</dbReference>
<keyword evidence="11 16" id="KW-0520">NAD</keyword>
<dbReference type="PANTHER" id="PTHR43507:SF20">
    <property type="entry name" value="NADH-UBIQUINONE OXIDOREDUCTASE CHAIN 4"/>
    <property type="match status" value="1"/>
</dbReference>
<organism evidence="19">
    <name type="scientific">Nuttallina californica</name>
    <dbReference type="NCBI Taxonomy" id="413430"/>
    <lineage>
        <taxon>Eukaryota</taxon>
        <taxon>Metazoa</taxon>
        <taxon>Spiralia</taxon>
        <taxon>Lophotrochozoa</taxon>
        <taxon>Mollusca</taxon>
        <taxon>Polyplacophora</taxon>
        <taxon>Neoloricata</taxon>
        <taxon>Chitonida</taxon>
        <taxon>Acanthochitonina</taxon>
        <taxon>Tonicellidae</taxon>
        <taxon>Tonicellinae</taxon>
        <taxon>Nuttallina</taxon>
    </lineage>
</organism>
<feature type="transmembrane region" description="Helical" evidence="16">
    <location>
        <begin position="375"/>
        <end position="403"/>
    </location>
</feature>
<name>A0A0E3DEF5_9MOLL</name>
<feature type="transmembrane region" description="Helical" evidence="16">
    <location>
        <begin position="254"/>
        <end position="272"/>
    </location>
</feature>
<feature type="transmembrane region" description="Helical" evidence="16">
    <location>
        <begin position="336"/>
        <end position="355"/>
    </location>
</feature>
<feature type="transmembrane region" description="Helical" evidence="16">
    <location>
        <begin position="53"/>
        <end position="75"/>
    </location>
</feature>
<dbReference type="InterPro" id="IPR000260">
    <property type="entry name" value="NADH4_N"/>
</dbReference>
<keyword evidence="7 16" id="KW-0812">Transmembrane</keyword>
<keyword evidence="6 16" id="KW-0679">Respiratory chain</keyword>
<feature type="transmembrane region" description="Helical" evidence="16">
    <location>
        <begin position="87"/>
        <end position="105"/>
    </location>
</feature>
<keyword evidence="14 16" id="KW-0472">Membrane</keyword>
<evidence type="ECO:0000256" key="3">
    <source>
        <dbReference type="ARBA" id="ARBA00012944"/>
    </source>
</evidence>
<feature type="transmembrane region" description="Helical" evidence="16">
    <location>
        <begin position="222"/>
        <end position="242"/>
    </location>
</feature>
<proteinExistence type="inferred from homology"/>
<dbReference type="GO" id="GO:0048039">
    <property type="term" value="F:ubiquinone binding"/>
    <property type="evidence" value="ECO:0007669"/>
    <property type="project" value="TreeGrafter"/>
</dbReference>
<dbReference type="GO" id="GO:0031966">
    <property type="term" value="C:mitochondrial membrane"/>
    <property type="evidence" value="ECO:0007669"/>
    <property type="project" value="UniProtKB-SubCell"/>
</dbReference>
<evidence type="ECO:0000256" key="11">
    <source>
        <dbReference type="ARBA" id="ARBA00023027"/>
    </source>
</evidence>
<feature type="transmembrane region" description="Helical" evidence="16">
    <location>
        <begin position="145"/>
        <end position="163"/>
    </location>
</feature>
<geneLocation type="mitochondrion" evidence="19"/>
<evidence type="ECO:0000256" key="2">
    <source>
        <dbReference type="ARBA" id="ARBA00009025"/>
    </source>
</evidence>
<keyword evidence="10 16" id="KW-1133">Transmembrane helix</keyword>
<evidence type="ECO:0000256" key="8">
    <source>
        <dbReference type="ARBA" id="ARBA00022967"/>
    </source>
</evidence>
<evidence type="ECO:0000256" key="14">
    <source>
        <dbReference type="ARBA" id="ARBA00023136"/>
    </source>
</evidence>
<dbReference type="EMBL" id="KJ569362">
    <property type="protein sequence ID" value="AIA77070.1"/>
    <property type="molecule type" value="Genomic_DNA"/>
</dbReference>
<comment type="subcellular location">
    <subcellularLocation>
        <location evidence="1 16">Mitochondrion membrane</location>
        <topology evidence="1 16">Multi-pass membrane protein</topology>
    </subcellularLocation>
</comment>
<keyword evidence="9 16" id="KW-0249">Electron transport</keyword>
<dbReference type="PRINTS" id="PR01437">
    <property type="entry name" value="NUOXDRDTASE4"/>
</dbReference>
<evidence type="ECO:0000313" key="19">
    <source>
        <dbReference type="EMBL" id="AIA77070.1"/>
    </source>
</evidence>
<dbReference type="PANTHER" id="PTHR43507">
    <property type="entry name" value="NADH-UBIQUINONE OXIDOREDUCTASE CHAIN 4"/>
    <property type="match status" value="1"/>
</dbReference>
<evidence type="ECO:0000256" key="13">
    <source>
        <dbReference type="ARBA" id="ARBA00023128"/>
    </source>
</evidence>
<feature type="domain" description="NADH:ubiquinone oxidoreductase chain 4 N-terminal" evidence="18">
    <location>
        <begin position="1"/>
        <end position="103"/>
    </location>
</feature>
<comment type="catalytic activity">
    <reaction evidence="15 16">
        <text>a ubiquinone + NADH + 5 H(+)(in) = a ubiquinol + NAD(+) + 4 H(+)(out)</text>
        <dbReference type="Rhea" id="RHEA:29091"/>
        <dbReference type="Rhea" id="RHEA-COMP:9565"/>
        <dbReference type="Rhea" id="RHEA-COMP:9566"/>
        <dbReference type="ChEBI" id="CHEBI:15378"/>
        <dbReference type="ChEBI" id="CHEBI:16389"/>
        <dbReference type="ChEBI" id="CHEBI:17976"/>
        <dbReference type="ChEBI" id="CHEBI:57540"/>
        <dbReference type="ChEBI" id="CHEBI:57945"/>
        <dbReference type="EC" id="7.1.1.2"/>
    </reaction>
</comment>
<comment type="function">
    <text evidence="16">Core subunit of the mitochondrial membrane respiratory chain NADH dehydrogenase (Complex I) which catalyzes electron transfer from NADH through the respiratory chain, using ubiquinone as an electron acceptor. Essential for the catalytic activity and assembly of complex I.</text>
</comment>
<keyword evidence="12 16" id="KW-0830">Ubiquinone</keyword>
<evidence type="ECO:0000256" key="7">
    <source>
        <dbReference type="ARBA" id="ARBA00022692"/>
    </source>
</evidence>
<evidence type="ECO:0000259" key="17">
    <source>
        <dbReference type="Pfam" id="PF00361"/>
    </source>
</evidence>
<evidence type="ECO:0000256" key="9">
    <source>
        <dbReference type="ARBA" id="ARBA00022982"/>
    </source>
</evidence>
<feature type="transmembrane region" description="Helical" evidence="16">
    <location>
        <begin position="21"/>
        <end position="41"/>
    </location>
</feature>
<keyword evidence="13 16" id="KW-0496">Mitochondrion</keyword>
<dbReference type="InterPro" id="IPR001750">
    <property type="entry name" value="ND/Mrp_TM"/>
</dbReference>
<comment type="similarity">
    <text evidence="2 16">Belongs to the complex I subunit 4 family.</text>
</comment>
<accession>A0A0E3DEF5</accession>
<evidence type="ECO:0000256" key="10">
    <source>
        <dbReference type="ARBA" id="ARBA00022989"/>
    </source>
</evidence>
<feature type="transmembrane region" description="Helical" evidence="16">
    <location>
        <begin position="188"/>
        <end position="210"/>
    </location>
</feature>
<evidence type="ECO:0000259" key="18">
    <source>
        <dbReference type="Pfam" id="PF01059"/>
    </source>
</evidence>
<evidence type="ECO:0000256" key="15">
    <source>
        <dbReference type="ARBA" id="ARBA00049551"/>
    </source>
</evidence>
<sequence>MLVFLSSLFFLNFLNFKKSNVWYLSVWVLFFLSFSIILNFYSYMGVMKMNWCFMMDEMSCCLAVLSCWISALMIMSSSQVLKYKSSVNFFLFSVMILNLLIVLVFSQKNLFLFYIFFESSLIPTLLLILVWGYQPERLQAGMYMIIYTVLGALPFLLLIFMLFKFNGHLSMILPIDIPVSFNKGLSNLWWLGMMMVFMIKLPLYGVHLWLPKAHVQAPVAGSMILAGLLLKLGGYGVIRLVMMFGDYKFFINEFFVSLSLVGGLISSLICIRQSDMKSLIAYSSVAHMGIMMVGVLSGSELGVKMGLLMMIAHGLCSSGLFSSGNMLYEKISSRSLFSLQGFICFSPNFSLWFFLLCVTNMAAPPSLNLLSEIGLIISSLFFSKILILFIGLMSFSVAVYSLMLFVSTQHGDAPVYMNPVSCFYSINYVVLFAHWFPVQLMIFMGSSI</sequence>
<protein>
    <recommendedName>
        <fullName evidence="4 16">NADH-ubiquinone oxidoreductase chain 4</fullName>
        <ecNumber evidence="3 16">7.1.1.2</ecNumber>
    </recommendedName>
</protein>
<gene>
    <name evidence="19" type="primary">nad4</name>
</gene>
<dbReference type="Pfam" id="PF01059">
    <property type="entry name" value="Oxidored_q5_N"/>
    <property type="match status" value="1"/>
</dbReference>
<evidence type="ECO:0000256" key="4">
    <source>
        <dbReference type="ARBA" id="ARBA00021006"/>
    </source>
</evidence>
<dbReference type="GO" id="GO:0008137">
    <property type="term" value="F:NADH dehydrogenase (ubiquinone) activity"/>
    <property type="evidence" value="ECO:0007669"/>
    <property type="project" value="UniProtKB-UniRule"/>
</dbReference>
<evidence type="ECO:0000256" key="1">
    <source>
        <dbReference type="ARBA" id="ARBA00004225"/>
    </source>
</evidence>